<feature type="domain" description="Class II aldolase/adducin N-terminal" evidence="3">
    <location>
        <begin position="13"/>
        <end position="187"/>
    </location>
</feature>
<dbReference type="Proteomes" id="UP000295351">
    <property type="component" value="Unassembled WGS sequence"/>
</dbReference>
<dbReference type="InterPro" id="IPR036409">
    <property type="entry name" value="Aldolase_II/adducin_N_sf"/>
</dbReference>
<dbReference type="GO" id="GO:0046872">
    <property type="term" value="F:metal ion binding"/>
    <property type="evidence" value="ECO:0007669"/>
    <property type="project" value="UniProtKB-KW"/>
</dbReference>
<dbReference type="SUPFAM" id="SSF53639">
    <property type="entry name" value="AraD/HMP-PK domain-like"/>
    <property type="match status" value="1"/>
</dbReference>
<evidence type="ECO:0000259" key="3">
    <source>
        <dbReference type="SMART" id="SM01007"/>
    </source>
</evidence>
<reference evidence="4 5" key="1">
    <citation type="submission" date="2019-03" db="EMBL/GenBank/DDBJ databases">
        <title>Genomic Encyclopedia of Type Strains, Phase IV (KMG-IV): sequencing the most valuable type-strain genomes for metagenomic binning, comparative biology and taxonomic classification.</title>
        <authorList>
            <person name="Goeker M."/>
        </authorList>
    </citation>
    <scope>NUCLEOTIDE SEQUENCE [LARGE SCALE GENOMIC DNA]</scope>
    <source>
        <strain evidence="4 5">DSM 18401</strain>
    </source>
</reference>
<gene>
    <name evidence="4" type="ORF">EV665_12231</name>
</gene>
<dbReference type="Gene3D" id="3.40.225.10">
    <property type="entry name" value="Class II aldolase/adducin N-terminal domain"/>
    <property type="match status" value="1"/>
</dbReference>
<dbReference type="GO" id="GO:0016832">
    <property type="term" value="F:aldehyde-lyase activity"/>
    <property type="evidence" value="ECO:0007669"/>
    <property type="project" value="TreeGrafter"/>
</dbReference>
<evidence type="ECO:0000313" key="5">
    <source>
        <dbReference type="Proteomes" id="UP000295351"/>
    </source>
</evidence>
<dbReference type="InterPro" id="IPR001303">
    <property type="entry name" value="Aldolase_II/adducin_N"/>
</dbReference>
<evidence type="ECO:0000256" key="2">
    <source>
        <dbReference type="ARBA" id="ARBA00023239"/>
    </source>
</evidence>
<accession>A0A4R2CAH4</accession>
<dbReference type="GO" id="GO:0005829">
    <property type="term" value="C:cytosol"/>
    <property type="evidence" value="ECO:0007669"/>
    <property type="project" value="TreeGrafter"/>
</dbReference>
<dbReference type="RefSeq" id="WP_245507823.1">
    <property type="nucleotide sequence ID" value="NZ_BAABEI010000009.1"/>
</dbReference>
<name>A0A4R2CAH4_SHIGR</name>
<dbReference type="GO" id="GO:0019323">
    <property type="term" value="P:pentose catabolic process"/>
    <property type="evidence" value="ECO:0007669"/>
    <property type="project" value="TreeGrafter"/>
</dbReference>
<dbReference type="SMART" id="SM01007">
    <property type="entry name" value="Aldolase_II"/>
    <property type="match status" value="1"/>
</dbReference>
<sequence>MEWTIMDETAARTALVEASRRSVALGLNSGTVGNFSLRHGEGMLITPTGIAPDALAPEQIVAMDLDGAWIGGWRPSSEWAIHARLYATTNAGAVVHTHPDHCVALAALRRPIPLFHYMVAGFGGSEIPCADYACFGSAALAETVVAAMGTTHSACLMANHGAVTIGPDVGTALARAEKLETLARQYVLARSIGEPVLLTQAELADVRARYGTYGQQAKR</sequence>
<dbReference type="EMBL" id="SLVX01000022">
    <property type="protein sequence ID" value="TCN37401.1"/>
    <property type="molecule type" value="Genomic_DNA"/>
</dbReference>
<comment type="caution">
    <text evidence="4">The sequence shown here is derived from an EMBL/GenBank/DDBJ whole genome shotgun (WGS) entry which is preliminary data.</text>
</comment>
<protein>
    <submittedName>
        <fullName evidence="4">L-fuculose-phosphate aldolase</fullName>
    </submittedName>
</protein>
<evidence type="ECO:0000313" key="4">
    <source>
        <dbReference type="EMBL" id="TCN37401.1"/>
    </source>
</evidence>
<dbReference type="InterPro" id="IPR050197">
    <property type="entry name" value="Aldolase_class_II_sugar_metab"/>
</dbReference>
<dbReference type="Pfam" id="PF00596">
    <property type="entry name" value="Aldolase_II"/>
    <property type="match status" value="1"/>
</dbReference>
<keyword evidence="5" id="KW-1185">Reference proteome</keyword>
<dbReference type="AlphaFoldDB" id="A0A4R2CAH4"/>
<dbReference type="PANTHER" id="PTHR22789">
    <property type="entry name" value="FUCULOSE PHOSPHATE ALDOLASE"/>
    <property type="match status" value="1"/>
</dbReference>
<evidence type="ECO:0000256" key="1">
    <source>
        <dbReference type="ARBA" id="ARBA00022723"/>
    </source>
</evidence>
<organism evidence="4 5">
    <name type="scientific">Shinella granuli</name>
    <dbReference type="NCBI Taxonomy" id="323621"/>
    <lineage>
        <taxon>Bacteria</taxon>
        <taxon>Pseudomonadati</taxon>
        <taxon>Pseudomonadota</taxon>
        <taxon>Alphaproteobacteria</taxon>
        <taxon>Hyphomicrobiales</taxon>
        <taxon>Rhizobiaceae</taxon>
        <taxon>Shinella</taxon>
    </lineage>
</organism>
<proteinExistence type="predicted"/>
<dbReference type="PANTHER" id="PTHR22789:SF0">
    <property type="entry name" value="3-OXO-TETRONATE 4-PHOSPHATE DECARBOXYLASE-RELATED"/>
    <property type="match status" value="1"/>
</dbReference>
<keyword evidence="1" id="KW-0479">Metal-binding</keyword>
<keyword evidence="2" id="KW-0456">Lyase</keyword>